<comment type="caution">
    <text evidence="1">The sequence shown here is derived from an EMBL/GenBank/DDBJ whole genome shotgun (WGS) entry which is preliminary data.</text>
</comment>
<keyword evidence="1" id="KW-0378">Hydrolase</keyword>
<dbReference type="InterPro" id="IPR003615">
    <property type="entry name" value="HNH_nuc"/>
</dbReference>
<dbReference type="GO" id="GO:0004519">
    <property type="term" value="F:endonuclease activity"/>
    <property type="evidence" value="ECO:0007669"/>
    <property type="project" value="UniProtKB-KW"/>
</dbReference>
<sequence length="409" mass="45488">MKSEQVPEPYWAHENPEDELSALARATNRTHLELIEACCPAGDDDVENHAARISVRLGITRSEALRICDIGLLLEKMPQLAAYARESYALSMRQLGIIAHGVVGIEPDQIPDAERKILALVTPRKRRQAMIGPRTLTTKIGDIAADLDDRARADGTIPTITDTESVTLVERPDSYSQIILTLRPDRAYFAMCAIETVFRANEEMTQADAFVELIHQRTNAEVVLNVFREPHSDDAWLDGAGWLGALVSEEWMQKVTHVRLSADSATNGYRPTPAQVARVHGRDGTCRFPGCEVPAYKCDIDHIAPYNQEDPEAGGPTDTQNLHCLCRKHHNLKTHKLWDITAYEDGSEVWSSADGVTAATVPAGPLAGFGRQTFDKRATQKTKARHDHYMKWWLSFAAVPDLVFDDGED</sequence>
<dbReference type="CDD" id="cd00085">
    <property type="entry name" value="HNHc"/>
    <property type="match status" value="1"/>
</dbReference>
<organism evidence="1 2">
    <name type="scientific">Corynebacterium amycolatum</name>
    <dbReference type="NCBI Taxonomy" id="43765"/>
    <lineage>
        <taxon>Bacteria</taxon>
        <taxon>Bacillati</taxon>
        <taxon>Actinomycetota</taxon>
        <taxon>Actinomycetes</taxon>
        <taxon>Mycobacteriales</taxon>
        <taxon>Corynebacteriaceae</taxon>
        <taxon>Corynebacterium</taxon>
    </lineage>
</organism>
<dbReference type="EMBL" id="JASOOY020000033">
    <property type="protein sequence ID" value="MEO3717936.1"/>
    <property type="molecule type" value="Genomic_DNA"/>
</dbReference>
<dbReference type="Gene3D" id="1.10.30.50">
    <property type="match status" value="1"/>
</dbReference>
<evidence type="ECO:0000313" key="2">
    <source>
        <dbReference type="Proteomes" id="UP001223646"/>
    </source>
</evidence>
<reference evidence="1" key="2">
    <citation type="submission" date="2024-05" db="EMBL/GenBank/DDBJ databases">
        <authorList>
            <person name="Wolfe A."/>
        </authorList>
    </citation>
    <scope>NUCLEOTIDE SEQUENCE</scope>
    <source>
        <strain evidence="1">UMB1064</strain>
    </source>
</reference>
<dbReference type="AlphaFoldDB" id="A0AAW9SVQ4"/>
<evidence type="ECO:0000313" key="1">
    <source>
        <dbReference type="EMBL" id="MEO3717936.1"/>
    </source>
</evidence>
<dbReference type="Proteomes" id="UP001223646">
    <property type="component" value="Unassembled WGS sequence"/>
</dbReference>
<keyword evidence="1" id="KW-0255">Endonuclease</keyword>
<gene>
    <name evidence="1" type="ORF">QP460_010100</name>
</gene>
<proteinExistence type="predicted"/>
<accession>A0AAW9SVQ4</accession>
<name>A0AAW9SVQ4_CORAY</name>
<keyword evidence="1" id="KW-0540">Nuclease</keyword>
<dbReference type="RefSeq" id="WP_284826820.1">
    <property type="nucleotide sequence ID" value="NZ_JASOOY020000033.1"/>
</dbReference>
<protein>
    <submittedName>
        <fullName evidence="1">HNH endonuclease</fullName>
    </submittedName>
</protein>
<reference evidence="1" key="1">
    <citation type="submission" date="2023-05" db="EMBL/GenBank/DDBJ databases">
        <authorList>
            <person name="Du J."/>
        </authorList>
    </citation>
    <scope>NUCLEOTIDE SEQUENCE</scope>
    <source>
        <strain evidence="1">UMB1064</strain>
    </source>
</reference>